<dbReference type="InterPro" id="IPR006260">
    <property type="entry name" value="TonB/TolA_C"/>
</dbReference>
<evidence type="ECO:0000256" key="5">
    <source>
        <dbReference type="SAM" id="MobiDB-lite"/>
    </source>
</evidence>
<keyword evidence="2 6" id="KW-0812">Transmembrane</keyword>
<dbReference type="Proteomes" id="UP001589906">
    <property type="component" value="Unassembled WGS sequence"/>
</dbReference>
<comment type="caution">
    <text evidence="8">The sequence shown here is derived from an EMBL/GenBank/DDBJ whole genome shotgun (WGS) entry which is preliminary data.</text>
</comment>
<evidence type="ECO:0000256" key="4">
    <source>
        <dbReference type="ARBA" id="ARBA00023136"/>
    </source>
</evidence>
<reference evidence="8 9" key="1">
    <citation type="submission" date="2024-09" db="EMBL/GenBank/DDBJ databases">
        <authorList>
            <person name="Sun Q."/>
            <person name="Mori K."/>
        </authorList>
    </citation>
    <scope>NUCLEOTIDE SEQUENCE [LARGE SCALE GENOMIC DNA]</scope>
    <source>
        <strain evidence="8 9">NCAIM B.02621</strain>
    </source>
</reference>
<dbReference type="NCBIfam" id="TIGR01352">
    <property type="entry name" value="tonB_Cterm"/>
    <property type="match status" value="1"/>
</dbReference>
<evidence type="ECO:0000313" key="8">
    <source>
        <dbReference type="EMBL" id="MFC0632631.1"/>
    </source>
</evidence>
<evidence type="ECO:0000256" key="3">
    <source>
        <dbReference type="ARBA" id="ARBA00022989"/>
    </source>
</evidence>
<evidence type="ECO:0000256" key="2">
    <source>
        <dbReference type="ARBA" id="ARBA00022692"/>
    </source>
</evidence>
<gene>
    <name evidence="8" type="ORF">ACFFGE_01880</name>
</gene>
<organism evidence="8 9">
    <name type="scientific">Brevundimonas balnearis</name>
    <dbReference type="NCBI Taxonomy" id="1572858"/>
    <lineage>
        <taxon>Bacteria</taxon>
        <taxon>Pseudomonadati</taxon>
        <taxon>Pseudomonadota</taxon>
        <taxon>Alphaproteobacteria</taxon>
        <taxon>Caulobacterales</taxon>
        <taxon>Caulobacteraceae</taxon>
        <taxon>Brevundimonas</taxon>
    </lineage>
</organism>
<dbReference type="SUPFAM" id="SSF74653">
    <property type="entry name" value="TolA/TonB C-terminal domain"/>
    <property type="match status" value="1"/>
</dbReference>
<dbReference type="PROSITE" id="PS52015">
    <property type="entry name" value="TONB_CTD"/>
    <property type="match status" value="1"/>
</dbReference>
<dbReference type="InterPro" id="IPR037682">
    <property type="entry name" value="TonB_C"/>
</dbReference>
<evidence type="ECO:0000256" key="1">
    <source>
        <dbReference type="ARBA" id="ARBA00004167"/>
    </source>
</evidence>
<keyword evidence="4 6" id="KW-0472">Membrane</keyword>
<accession>A0ABV6QZ43</accession>
<dbReference type="Gene3D" id="3.30.1150.10">
    <property type="match status" value="1"/>
</dbReference>
<keyword evidence="9" id="KW-1185">Reference proteome</keyword>
<proteinExistence type="predicted"/>
<feature type="transmembrane region" description="Helical" evidence="6">
    <location>
        <begin position="27"/>
        <end position="47"/>
    </location>
</feature>
<evidence type="ECO:0000256" key="6">
    <source>
        <dbReference type="SAM" id="Phobius"/>
    </source>
</evidence>
<keyword evidence="3 6" id="KW-1133">Transmembrane helix</keyword>
<sequence length="243" mass="25255">MMIRTAGGPGLVSPIDYAERRKPMPRWMVLAISGSVLAHAALGVVLYTQRFELAEPIPAPPEPTPTVVVLKRLVEPPKPAAAEAAPTASLNRPAPPTLPTETIAAAPTDAPPAPGPTINLVAVAEPAGTEVVSTPIEVATPRPAPVIARPDWRRRPTGDQLARAFPEGALSRGVSGSATLNCAVTASGSVTGCRVTEETPAGYGFGRAAERLSRYFVMNPQTVDGQPVAGAQVSIPLRFDAPE</sequence>
<dbReference type="Pfam" id="PF03544">
    <property type="entry name" value="TonB_C"/>
    <property type="match status" value="1"/>
</dbReference>
<comment type="subcellular location">
    <subcellularLocation>
        <location evidence="1">Membrane</location>
        <topology evidence="1">Single-pass membrane protein</topology>
    </subcellularLocation>
</comment>
<evidence type="ECO:0000259" key="7">
    <source>
        <dbReference type="PROSITE" id="PS52015"/>
    </source>
</evidence>
<dbReference type="EMBL" id="JBHLSW010000003">
    <property type="protein sequence ID" value="MFC0632631.1"/>
    <property type="molecule type" value="Genomic_DNA"/>
</dbReference>
<feature type="domain" description="TonB C-terminal" evidence="7">
    <location>
        <begin position="150"/>
        <end position="243"/>
    </location>
</feature>
<name>A0ABV6QZ43_9CAUL</name>
<evidence type="ECO:0000313" key="9">
    <source>
        <dbReference type="Proteomes" id="UP001589906"/>
    </source>
</evidence>
<feature type="region of interest" description="Disordered" evidence="5">
    <location>
        <begin position="80"/>
        <end position="101"/>
    </location>
</feature>
<protein>
    <submittedName>
        <fullName evidence="8">Energy transducer TonB</fullName>
    </submittedName>
</protein>
<dbReference type="RefSeq" id="WP_376833754.1">
    <property type="nucleotide sequence ID" value="NZ_JBHLSW010000003.1"/>
</dbReference>